<feature type="transmembrane region" description="Helical" evidence="2">
    <location>
        <begin position="542"/>
        <end position="562"/>
    </location>
</feature>
<evidence type="ECO:0000313" key="4">
    <source>
        <dbReference type="Proteomes" id="UP000751190"/>
    </source>
</evidence>
<evidence type="ECO:0000256" key="2">
    <source>
        <dbReference type="SAM" id="Phobius"/>
    </source>
</evidence>
<protein>
    <submittedName>
        <fullName evidence="3">Uncharacterized protein</fullName>
    </submittedName>
</protein>
<feature type="region of interest" description="Disordered" evidence="1">
    <location>
        <begin position="824"/>
        <end position="845"/>
    </location>
</feature>
<feature type="transmembrane region" description="Helical" evidence="2">
    <location>
        <begin position="504"/>
        <end position="522"/>
    </location>
</feature>
<feature type="transmembrane region" description="Helical" evidence="2">
    <location>
        <begin position="582"/>
        <end position="603"/>
    </location>
</feature>
<feature type="transmembrane region" description="Helical" evidence="2">
    <location>
        <begin position="461"/>
        <end position="484"/>
    </location>
</feature>
<feature type="compositionally biased region" description="Gly residues" evidence="1">
    <location>
        <begin position="830"/>
        <end position="839"/>
    </location>
</feature>
<name>A0A8J5XL58_DIALT</name>
<dbReference type="Gene3D" id="3.90.245.10">
    <property type="entry name" value="Ribonucleoside hydrolase-like"/>
    <property type="match status" value="1"/>
</dbReference>
<organism evidence="3 4">
    <name type="scientific">Diacronema lutheri</name>
    <name type="common">Unicellular marine alga</name>
    <name type="synonym">Monochrysis lutheri</name>
    <dbReference type="NCBI Taxonomy" id="2081491"/>
    <lineage>
        <taxon>Eukaryota</taxon>
        <taxon>Haptista</taxon>
        <taxon>Haptophyta</taxon>
        <taxon>Pavlovophyceae</taxon>
        <taxon>Pavlovales</taxon>
        <taxon>Pavlovaceae</taxon>
        <taxon>Diacronema</taxon>
    </lineage>
</organism>
<dbReference type="EMBL" id="JAGTXO010000019">
    <property type="protein sequence ID" value="KAG8462619.1"/>
    <property type="molecule type" value="Genomic_DNA"/>
</dbReference>
<dbReference type="AlphaFoldDB" id="A0A8J5XL58"/>
<dbReference type="InterPro" id="IPR036452">
    <property type="entry name" value="Ribo_hydro-like"/>
</dbReference>
<accession>A0A8J5XL58</accession>
<proteinExistence type="predicted"/>
<reference evidence="3" key="1">
    <citation type="submission" date="2021-05" db="EMBL/GenBank/DDBJ databases">
        <title>The genome of the haptophyte Pavlova lutheri (Diacronema luteri, Pavlovales) - a model for lipid biosynthesis in eukaryotic algae.</title>
        <authorList>
            <person name="Hulatt C.J."/>
            <person name="Posewitz M.C."/>
        </authorList>
    </citation>
    <scope>NUCLEOTIDE SEQUENCE</scope>
    <source>
        <strain evidence="3">NIVA-4/92</strain>
    </source>
</reference>
<dbReference type="Proteomes" id="UP000751190">
    <property type="component" value="Unassembled WGS sequence"/>
</dbReference>
<keyword evidence="2" id="KW-0812">Transmembrane</keyword>
<feature type="transmembrane region" description="Helical" evidence="2">
    <location>
        <begin position="375"/>
        <end position="396"/>
    </location>
</feature>
<evidence type="ECO:0000256" key="1">
    <source>
        <dbReference type="SAM" id="MobiDB-lite"/>
    </source>
</evidence>
<feature type="transmembrane region" description="Helical" evidence="2">
    <location>
        <begin position="431"/>
        <end position="449"/>
    </location>
</feature>
<comment type="caution">
    <text evidence="3">The sequence shown here is derived from an EMBL/GenBank/DDBJ whole genome shotgun (WGS) entry which is preliminary data.</text>
</comment>
<dbReference type="GO" id="GO:0016799">
    <property type="term" value="F:hydrolase activity, hydrolyzing N-glycosyl compounds"/>
    <property type="evidence" value="ECO:0007669"/>
    <property type="project" value="InterPro"/>
</dbReference>
<keyword evidence="2" id="KW-1133">Transmembrane helix</keyword>
<feature type="region of interest" description="Disordered" evidence="1">
    <location>
        <begin position="183"/>
        <end position="216"/>
    </location>
</feature>
<sequence length="845" mass="89356">MSVVSRDAVPLLPMQLARSFALRTKSEVLRYLANAQFLGLAGLWKKLCAGQLPARCNKAWYFATFCGIDGAEFERRALCELDESADVLGYLNGFVKPYDVIAAMTVLPTTAGWFSPAAEVMVNGTAHRLLLRAEHAIDVRSVHNLLRETYHSVALLDADPLLLRRVSLRSRLLGSRARAGAAVHPGVASPSRKAVRETGAHGGGAPQPHACASAHGAAPAGSRALLALERSRPLVPTTQLRADRRTDAAPSNARARTVSGAASDMVAGVFRVLPTGDNSPVSSATHAVAARSTSGRARALRQVPPPTRASELRHSRVMQDEQLRSSVVSRLSAVTVVELLHADRLRSADGAASHELTAELLAQSVTTARVRQTVVMLRVLALAVPVCAATLALFLATSTPTGASELEKAGGEQLGVALARSSSVVFDRARTFLLTFGFGVTGNLIALCFQPVPEHRTRLIVAALFGDVVIAGATVPYALTVAGLASSLWVGGVGGDARDADASFIVHAALLQVVFNAIVLAWRLERLWRYRLDVQRLLSAQWTTLAVLYSGIALVRLVAFIGRASSGSLRDTIRAEGGAQGALAAFFVFAPVPANMLFAAFAASPRLHRRAQALIAAPGSGMQGVVASLAPLVGYGSAKGERSATELHAEARTALRGVVLDAAGLDAVGKAQPPALWRGASDGRGTAGDDAWHDDAQAAALADERDERLGALARAHTVALLVLASAPLFERLWPTMEIFVWWLTGGGQDMVRVLPIVADERERSALLAAVDAFHVMYCDEPRASDRRLILRLVEIASMSAYNTSVRSLLPVVLDELARLAEDEAAEAGADDGGSTGFDGGVRHVG</sequence>
<keyword evidence="2" id="KW-0472">Membrane</keyword>
<feature type="compositionally biased region" description="Low complexity" evidence="1">
    <location>
        <begin position="206"/>
        <end position="216"/>
    </location>
</feature>
<keyword evidence="4" id="KW-1185">Reference proteome</keyword>
<gene>
    <name evidence="3" type="ORF">KFE25_004595</name>
</gene>
<feature type="region of interest" description="Disordered" evidence="1">
    <location>
        <begin position="292"/>
        <end position="313"/>
    </location>
</feature>
<evidence type="ECO:0000313" key="3">
    <source>
        <dbReference type="EMBL" id="KAG8462619.1"/>
    </source>
</evidence>
<feature type="region of interest" description="Disordered" evidence="1">
    <location>
        <begin position="232"/>
        <end position="258"/>
    </location>
</feature>